<reference evidence="4" key="1">
    <citation type="submission" date="2014-03" db="EMBL/GenBank/DDBJ databases">
        <authorList>
            <person name="Casaregola S."/>
        </authorList>
    </citation>
    <scope>NUCLEOTIDE SEQUENCE [LARGE SCALE GENOMIC DNA]</scope>
    <source>
        <strain evidence="4">CLIB 918</strain>
    </source>
</reference>
<dbReference type="FunFam" id="3.90.226.10:FF:000009">
    <property type="entry name" value="Carnitinyl-CoA dehydratase"/>
    <property type="match status" value="1"/>
</dbReference>
<dbReference type="GO" id="GO:0006635">
    <property type="term" value="P:fatty acid beta-oxidation"/>
    <property type="evidence" value="ECO:0007669"/>
    <property type="project" value="TreeGrafter"/>
</dbReference>
<keyword evidence="4" id="KW-0378">Hydrolase</keyword>
<evidence type="ECO:0000256" key="3">
    <source>
        <dbReference type="RuleBase" id="RU003707"/>
    </source>
</evidence>
<keyword evidence="2" id="KW-0456">Lyase</keyword>
<dbReference type="Pfam" id="PF00378">
    <property type="entry name" value="ECH_1"/>
    <property type="match status" value="1"/>
</dbReference>
<dbReference type="GO" id="GO:0016787">
    <property type="term" value="F:hydrolase activity"/>
    <property type="evidence" value="ECO:0007669"/>
    <property type="project" value="UniProtKB-KW"/>
</dbReference>
<accession>A0A0J9XIG7</accession>
<evidence type="ECO:0000256" key="1">
    <source>
        <dbReference type="ARBA" id="ARBA00005254"/>
    </source>
</evidence>
<dbReference type="GO" id="GO:0005739">
    <property type="term" value="C:mitochondrion"/>
    <property type="evidence" value="ECO:0007669"/>
    <property type="project" value="TreeGrafter"/>
</dbReference>
<gene>
    <name evidence="4" type="ORF">BN980_GECA18s02485g</name>
</gene>
<comment type="similarity">
    <text evidence="1 3">Belongs to the enoyl-CoA hydratase/isomerase family.</text>
</comment>
<evidence type="ECO:0000313" key="5">
    <source>
        <dbReference type="Proteomes" id="UP000242525"/>
    </source>
</evidence>
<sequence>MTSFVKSFYSKPLLSRGAVQVLSRARFYSSQSPASLSIKYHSLDKGTTEASDTPNGPNICVVSLDRPKARNSISLQLLDELFDVAHKDYLAQDTRALILTSSTPSIFCAGADLKERKTFTPNDTRNFLKKLNYTLDLLENQAIPTISAINGVALGGGLEIALSTDFRVLGQNSQVGLPETRLAIIPGAGGTYRLPRLIGKSRALDLILTGRRIKSDEALALGVATRAVEDADKGALELAREISGGGPLALTAGKKAVRGASPEWEAAMYERVVNTEDKFEALAAFAEKRTPVFKGR</sequence>
<dbReference type="Gene3D" id="1.10.12.10">
    <property type="entry name" value="Lyase 2-enoyl-coa Hydratase, Chain A, domain 2"/>
    <property type="match status" value="1"/>
</dbReference>
<dbReference type="AlphaFoldDB" id="A0A0J9XIG7"/>
<dbReference type="Gene3D" id="3.90.226.10">
    <property type="entry name" value="2-enoyl-CoA Hydratase, Chain A, domain 1"/>
    <property type="match status" value="1"/>
</dbReference>
<dbReference type="OrthoDB" id="410701at2759"/>
<dbReference type="InterPro" id="IPR001753">
    <property type="entry name" value="Enoyl-CoA_hydra/iso"/>
</dbReference>
<dbReference type="InterPro" id="IPR014748">
    <property type="entry name" value="Enoyl-CoA_hydra_C"/>
</dbReference>
<protein>
    <submittedName>
        <fullName evidence="4">Similar to Saccharomyces cerevisiae YDR036C EHD3 3-hydroxyisobutyryl-CoA hydrolase</fullName>
    </submittedName>
</protein>
<dbReference type="InterPro" id="IPR018376">
    <property type="entry name" value="Enoyl-CoA_hyd/isom_CS"/>
</dbReference>
<dbReference type="PANTHER" id="PTHR11941:SF171">
    <property type="entry name" value="SD19268P"/>
    <property type="match status" value="1"/>
</dbReference>
<dbReference type="SUPFAM" id="SSF52096">
    <property type="entry name" value="ClpP/crotonase"/>
    <property type="match status" value="1"/>
</dbReference>
<dbReference type="Proteomes" id="UP000242525">
    <property type="component" value="Unassembled WGS sequence"/>
</dbReference>
<name>A0A0J9XIG7_GEOCN</name>
<keyword evidence="5" id="KW-1185">Reference proteome</keyword>
<dbReference type="InterPro" id="IPR029045">
    <property type="entry name" value="ClpP/crotonase-like_dom_sf"/>
</dbReference>
<organism evidence="4 5">
    <name type="scientific">Geotrichum candidum</name>
    <name type="common">Oospora lactis</name>
    <name type="synonym">Dipodascus geotrichum</name>
    <dbReference type="NCBI Taxonomy" id="1173061"/>
    <lineage>
        <taxon>Eukaryota</taxon>
        <taxon>Fungi</taxon>
        <taxon>Dikarya</taxon>
        <taxon>Ascomycota</taxon>
        <taxon>Saccharomycotina</taxon>
        <taxon>Dipodascomycetes</taxon>
        <taxon>Dipodascales</taxon>
        <taxon>Dipodascaceae</taxon>
        <taxon>Geotrichum</taxon>
    </lineage>
</organism>
<dbReference type="PANTHER" id="PTHR11941">
    <property type="entry name" value="ENOYL-COA HYDRATASE-RELATED"/>
    <property type="match status" value="1"/>
</dbReference>
<dbReference type="GO" id="GO:0016829">
    <property type="term" value="F:lyase activity"/>
    <property type="evidence" value="ECO:0007669"/>
    <property type="project" value="UniProtKB-KW"/>
</dbReference>
<comment type="caution">
    <text evidence="4">The sequence shown here is derived from an EMBL/GenBank/DDBJ whole genome shotgun (WGS) entry which is preliminary data.</text>
</comment>
<proteinExistence type="inferred from homology"/>
<dbReference type="STRING" id="1173061.A0A0J9XIG7"/>
<dbReference type="CDD" id="cd06558">
    <property type="entry name" value="crotonase-like"/>
    <property type="match status" value="1"/>
</dbReference>
<evidence type="ECO:0000256" key="2">
    <source>
        <dbReference type="ARBA" id="ARBA00023239"/>
    </source>
</evidence>
<dbReference type="PROSITE" id="PS00166">
    <property type="entry name" value="ENOYL_COA_HYDRATASE"/>
    <property type="match status" value="1"/>
</dbReference>
<evidence type="ECO:0000313" key="4">
    <source>
        <dbReference type="EMBL" id="CDO57113.1"/>
    </source>
</evidence>
<dbReference type="EMBL" id="CCBN010000018">
    <property type="protein sequence ID" value="CDO57113.1"/>
    <property type="molecule type" value="Genomic_DNA"/>
</dbReference>